<evidence type="ECO:0000313" key="12">
    <source>
        <dbReference type="EMBL" id="MFL7903645.1"/>
    </source>
</evidence>
<comment type="subunit">
    <text evidence="4 9">Homodimer.</text>
</comment>
<dbReference type="Pfam" id="PF00155">
    <property type="entry name" value="Aminotran_1_2"/>
    <property type="match status" value="1"/>
</dbReference>
<evidence type="ECO:0000256" key="3">
    <source>
        <dbReference type="ARBA" id="ARBA00007970"/>
    </source>
</evidence>
<dbReference type="PANTHER" id="PTHR43643">
    <property type="entry name" value="HISTIDINOL-PHOSPHATE AMINOTRANSFERASE 2"/>
    <property type="match status" value="1"/>
</dbReference>
<dbReference type="AlphaFoldDB" id="A0A060DSA2"/>
<dbReference type="InterPro" id="IPR015421">
    <property type="entry name" value="PyrdxlP-dep_Trfase_major"/>
</dbReference>
<keyword evidence="11" id="KW-0614">Plasmid</keyword>
<evidence type="ECO:0000256" key="4">
    <source>
        <dbReference type="ARBA" id="ARBA00011738"/>
    </source>
</evidence>
<protein>
    <recommendedName>
        <fullName evidence="9">Histidinol-phosphate aminotransferase</fullName>
        <ecNumber evidence="9">2.6.1.9</ecNumber>
    </recommendedName>
    <alternativeName>
        <fullName evidence="9">Imidazole acetol-phosphate transaminase</fullName>
    </alternativeName>
</protein>
<evidence type="ECO:0000313" key="16">
    <source>
        <dbReference type="Proteomes" id="UP001628281"/>
    </source>
</evidence>
<evidence type="ECO:0000256" key="9">
    <source>
        <dbReference type="HAMAP-Rule" id="MF_01023"/>
    </source>
</evidence>
<dbReference type="InterPro" id="IPR005861">
    <property type="entry name" value="HisP_aminotrans"/>
</dbReference>
<dbReference type="EMBL" id="POWG01000006">
    <property type="protein sequence ID" value="PNQ99396.1"/>
    <property type="molecule type" value="Genomic_DNA"/>
</dbReference>
<dbReference type="Gene3D" id="3.40.640.10">
    <property type="entry name" value="Type I PLP-dependent aspartate aminotransferase-like (Major domain)"/>
    <property type="match status" value="1"/>
</dbReference>
<comment type="catalytic activity">
    <reaction evidence="8 9">
        <text>L-histidinol phosphate + 2-oxoglutarate = 3-(imidazol-4-yl)-2-oxopropyl phosphate + L-glutamate</text>
        <dbReference type="Rhea" id="RHEA:23744"/>
        <dbReference type="ChEBI" id="CHEBI:16810"/>
        <dbReference type="ChEBI" id="CHEBI:29985"/>
        <dbReference type="ChEBI" id="CHEBI:57766"/>
        <dbReference type="ChEBI" id="CHEBI:57980"/>
        <dbReference type="EC" id="2.6.1.9"/>
    </reaction>
</comment>
<name>A0A060DSA2_9PROT</name>
<dbReference type="Proteomes" id="UP001628281">
    <property type="component" value="Unassembled WGS sequence"/>
</dbReference>
<dbReference type="InterPro" id="IPR004839">
    <property type="entry name" value="Aminotransferase_I/II_large"/>
</dbReference>
<dbReference type="RefSeq" id="WP_040134342.1">
    <property type="nucleotide sequence ID" value="NZ_CP007794.1"/>
</dbReference>
<evidence type="ECO:0000256" key="2">
    <source>
        <dbReference type="ARBA" id="ARBA00005011"/>
    </source>
</evidence>
<evidence type="ECO:0000259" key="10">
    <source>
        <dbReference type="Pfam" id="PF00155"/>
    </source>
</evidence>
<evidence type="ECO:0000313" key="15">
    <source>
        <dbReference type="Proteomes" id="UP000236268"/>
    </source>
</evidence>
<evidence type="ECO:0000256" key="6">
    <source>
        <dbReference type="ARBA" id="ARBA00022679"/>
    </source>
</evidence>
<evidence type="ECO:0000313" key="11">
    <source>
        <dbReference type="EMBL" id="AIB14043.1"/>
    </source>
</evidence>
<comment type="pathway">
    <text evidence="2 9">Amino-acid biosynthesis; L-histidine biosynthesis; L-histidine from 5-phospho-alpha-D-ribose 1-diphosphate: step 7/9.</text>
</comment>
<dbReference type="NCBIfam" id="TIGR01141">
    <property type="entry name" value="hisC"/>
    <property type="match status" value="1"/>
</dbReference>
<feature type="domain" description="Aminotransferase class I/classII large" evidence="10">
    <location>
        <begin position="29"/>
        <end position="358"/>
    </location>
</feature>
<feature type="modified residue" description="N6-(pyridoxal phosphate)lysine" evidence="9">
    <location>
        <position position="219"/>
    </location>
</feature>
<organism evidence="11 14">
    <name type="scientific">Azospirillum argentinense</name>
    <dbReference type="NCBI Taxonomy" id="2970906"/>
    <lineage>
        <taxon>Bacteria</taxon>
        <taxon>Pseudomonadati</taxon>
        <taxon>Pseudomonadota</taxon>
        <taxon>Alphaproteobacteria</taxon>
        <taxon>Rhodospirillales</taxon>
        <taxon>Azospirillaceae</taxon>
        <taxon>Azospirillum</taxon>
    </lineage>
</organism>
<accession>A0A060DSA2</accession>
<keyword evidence="9" id="KW-0028">Amino-acid biosynthesis</keyword>
<dbReference type="EC" id="2.6.1.9" evidence="9"/>
<dbReference type="KEGG" id="abq:ABAZ39_19140"/>
<evidence type="ECO:0000256" key="7">
    <source>
        <dbReference type="ARBA" id="ARBA00022898"/>
    </source>
</evidence>
<keyword evidence="5 9" id="KW-0032">Aminotransferase</keyword>
<evidence type="ECO:0000256" key="8">
    <source>
        <dbReference type="ARBA" id="ARBA00047481"/>
    </source>
</evidence>
<dbReference type="UniPathway" id="UPA00031">
    <property type="reaction ID" value="UER00012"/>
</dbReference>
<geneLocation type="plasmid" evidence="11 14">
    <name>AbAZ39_p1</name>
</geneLocation>
<gene>
    <name evidence="9 12" type="primary">hisC</name>
    <name evidence="11" type="ORF">ABAZ39_19140</name>
    <name evidence="12" type="ORF">ACJ41P_21100</name>
    <name evidence="13" type="ORF">C1S70_07475</name>
</gene>
<dbReference type="InterPro" id="IPR050106">
    <property type="entry name" value="HistidinolP_aminotransfase"/>
</dbReference>
<dbReference type="Proteomes" id="UP000236268">
    <property type="component" value="Unassembled WGS sequence"/>
</dbReference>
<comment type="similarity">
    <text evidence="3 9">Belongs to the class-II pyridoxal-phosphate-dependent aminotransferase family. Histidinol-phosphate aminotransferase subfamily.</text>
</comment>
<dbReference type="SUPFAM" id="SSF53383">
    <property type="entry name" value="PLP-dependent transferases"/>
    <property type="match status" value="1"/>
</dbReference>
<dbReference type="Gene3D" id="3.90.1150.10">
    <property type="entry name" value="Aspartate Aminotransferase, domain 1"/>
    <property type="match status" value="1"/>
</dbReference>
<keyword evidence="16" id="KW-1185">Reference proteome</keyword>
<dbReference type="Proteomes" id="UP000027186">
    <property type="component" value="Plasmid AbAZ39_p1"/>
</dbReference>
<dbReference type="CDD" id="cd00609">
    <property type="entry name" value="AAT_like"/>
    <property type="match status" value="1"/>
</dbReference>
<sequence>MTQPNNGPAPRPGILDIAPYVGGEHAGHIRLASNEGALGPSPRAVEAYKAAAGELHRYPDGGSAKLRKAIAERFGLDADRVVCGAGSDELIALLIRAYAGPGDEVLYSQHGFLMYPIGAKSVGATPVQAPETNLTTDVDSLLAHVTPRTRLVFVANPNNPTGTYITADEMARLHAGLPENAILVIDAAYAEYMNHNDYSAGQELVDRFPNVVMTRTFSKIFALGSVRLGWAYCPAGIADVLNRVRGPFNVSSAAQIAGVAALEDTAFLERSRSHNIEWREWFVQQVHGLGLKTHPSVTNFVLVDFAGQTAGKDDAEAARLFLKGRGILVRQMPAYGLPSCLRVTIGTEAEMREVVQALKDFLAA</sequence>
<dbReference type="PANTHER" id="PTHR43643:SF3">
    <property type="entry name" value="HISTIDINOL-PHOSPHATE AMINOTRANSFERASE"/>
    <property type="match status" value="1"/>
</dbReference>
<evidence type="ECO:0000256" key="1">
    <source>
        <dbReference type="ARBA" id="ARBA00001933"/>
    </source>
</evidence>
<geneLocation type="plasmid" evidence="13">
    <name>p4unnamed</name>
</geneLocation>
<proteinExistence type="inferred from homology"/>
<dbReference type="InterPro" id="IPR015422">
    <property type="entry name" value="PyrdxlP-dep_Trfase_small"/>
</dbReference>
<dbReference type="HAMAP" id="MF_01023">
    <property type="entry name" value="HisC_aminotrans_2"/>
    <property type="match status" value="1"/>
</dbReference>
<evidence type="ECO:0000313" key="13">
    <source>
        <dbReference type="EMBL" id="PNQ99396.1"/>
    </source>
</evidence>
<comment type="cofactor">
    <cofactor evidence="1 9">
        <name>pyridoxal 5'-phosphate</name>
        <dbReference type="ChEBI" id="CHEBI:597326"/>
    </cofactor>
</comment>
<keyword evidence="6 9" id="KW-0808">Transferase</keyword>
<dbReference type="GO" id="GO:0030170">
    <property type="term" value="F:pyridoxal phosphate binding"/>
    <property type="evidence" value="ECO:0007669"/>
    <property type="project" value="InterPro"/>
</dbReference>
<reference evidence="13 15" key="2">
    <citation type="submission" date="2018-01" db="EMBL/GenBank/DDBJ databases">
        <title>Whole genome sequence of Azospirillum brasilense REC3 isolated from strawberry roots.</title>
        <authorList>
            <person name="Fontana C.A."/>
            <person name="Salazar S.M."/>
            <person name="Bassi D."/>
            <person name="Puglisi E."/>
            <person name="Lovaisa N.C."/>
            <person name="Toffoli L.M."/>
            <person name="Pedraza R."/>
            <person name="Cocconcelli P.S."/>
        </authorList>
    </citation>
    <scope>NUCLEOTIDE SEQUENCE [LARGE SCALE GENOMIC DNA]</scope>
    <source>
        <strain evidence="13 15">REC3</strain>
        <plasmid evidence="13">p4unnamed</plasmid>
    </source>
</reference>
<reference evidence="11 14" key="1">
    <citation type="journal article" date="2014" name="Genome Announc.">
        <title>Complete Genome Sequence of the Model Rhizosphere Strain Azospirillum brasilense Az39, Successfully Applied in Agriculture.</title>
        <authorList>
            <person name="Rivera D."/>
            <person name="Revale S."/>
            <person name="Molina R."/>
            <person name="Gualpa J."/>
            <person name="Puente M."/>
            <person name="Maroniche G."/>
            <person name="Paris G."/>
            <person name="Baker D."/>
            <person name="Clavijo B."/>
            <person name="McLay K."/>
            <person name="Spaepen S."/>
            <person name="Perticari A."/>
            <person name="Vazquez M."/>
            <person name="Wisniewski-Dye F."/>
            <person name="Watkins C."/>
            <person name="Martinez-Abarca F."/>
            <person name="Vanderleyden J."/>
            <person name="Cassan F."/>
        </authorList>
    </citation>
    <scope>NUCLEOTIDE SEQUENCE [LARGE SCALE GENOMIC DNA]</scope>
    <source>
        <strain evidence="11 14">Az39</strain>
        <plasmid evidence="11">AbAZ39_p1</plasmid>
    </source>
</reference>
<keyword evidence="9" id="KW-0368">Histidine biosynthesis</keyword>
<evidence type="ECO:0000256" key="5">
    <source>
        <dbReference type="ARBA" id="ARBA00022576"/>
    </source>
</evidence>
<dbReference type="InterPro" id="IPR015424">
    <property type="entry name" value="PyrdxlP-dep_Trfase"/>
</dbReference>
<dbReference type="GO" id="GO:0004400">
    <property type="term" value="F:histidinol-phosphate transaminase activity"/>
    <property type="evidence" value="ECO:0007669"/>
    <property type="project" value="UniProtKB-UniRule"/>
</dbReference>
<evidence type="ECO:0000313" key="14">
    <source>
        <dbReference type="Proteomes" id="UP000027186"/>
    </source>
</evidence>
<dbReference type="EMBL" id="JBJLSN010000034">
    <property type="protein sequence ID" value="MFL7903645.1"/>
    <property type="molecule type" value="Genomic_DNA"/>
</dbReference>
<dbReference type="GO" id="GO:0000105">
    <property type="term" value="P:L-histidine biosynthetic process"/>
    <property type="evidence" value="ECO:0007669"/>
    <property type="project" value="UniProtKB-UniRule"/>
</dbReference>
<dbReference type="EMBL" id="CP007794">
    <property type="protein sequence ID" value="AIB14043.1"/>
    <property type="molecule type" value="Genomic_DNA"/>
</dbReference>
<reference evidence="12 16" key="3">
    <citation type="submission" date="2024-11" db="EMBL/GenBank/DDBJ databases">
        <title>Draft genome sequences of two bacteria associated to sugarcane roots in Colombia.</title>
        <authorList>
            <person name="Pardo-Diaz S."/>
            <person name="Masmela-Mendoza J."/>
            <person name="Delgadillo-Duran P."/>
            <person name="Bautista E.J."/>
            <person name="Rojas-Tapias D.F."/>
        </authorList>
    </citation>
    <scope>NUCLEOTIDE SEQUENCE [LARGE SCALE GENOMIC DNA]</scope>
    <source>
        <strain evidence="12 16">Ap18</strain>
    </source>
</reference>
<keyword evidence="7 9" id="KW-0663">Pyridoxal phosphate</keyword>